<organism evidence="1 2">
    <name type="scientific">Sparus aurata</name>
    <name type="common">Gilthead sea bream</name>
    <dbReference type="NCBI Taxonomy" id="8175"/>
    <lineage>
        <taxon>Eukaryota</taxon>
        <taxon>Metazoa</taxon>
        <taxon>Chordata</taxon>
        <taxon>Craniata</taxon>
        <taxon>Vertebrata</taxon>
        <taxon>Euteleostomi</taxon>
        <taxon>Actinopterygii</taxon>
        <taxon>Neopterygii</taxon>
        <taxon>Teleostei</taxon>
        <taxon>Neoteleostei</taxon>
        <taxon>Acanthomorphata</taxon>
        <taxon>Eupercaria</taxon>
        <taxon>Spariformes</taxon>
        <taxon>Sparidae</taxon>
        <taxon>Sparus</taxon>
    </lineage>
</organism>
<dbReference type="GeneTree" id="ENSGT00940000164735"/>
<dbReference type="Ensembl" id="ENSSAUT00010049476.1">
    <property type="protein sequence ID" value="ENSSAUP00010047068.1"/>
    <property type="gene ID" value="ENSSAUG00010019594.1"/>
</dbReference>
<evidence type="ECO:0008006" key="3">
    <source>
        <dbReference type="Google" id="ProtNLM"/>
    </source>
</evidence>
<accession>A0A671X7Q8</accession>
<evidence type="ECO:0000313" key="1">
    <source>
        <dbReference type="Ensembl" id="ENSSAUP00010047068.1"/>
    </source>
</evidence>
<keyword evidence="2" id="KW-1185">Reference proteome</keyword>
<dbReference type="InParanoid" id="A0A671X7Q8"/>
<reference evidence="1" key="1">
    <citation type="submission" date="2021-04" db="EMBL/GenBank/DDBJ databases">
        <authorList>
            <consortium name="Wellcome Sanger Institute Data Sharing"/>
        </authorList>
    </citation>
    <scope>NUCLEOTIDE SEQUENCE [LARGE SCALE GENOMIC DNA]</scope>
</reference>
<reference evidence="1" key="3">
    <citation type="submission" date="2025-09" db="UniProtKB">
        <authorList>
            <consortium name="Ensembl"/>
        </authorList>
    </citation>
    <scope>IDENTIFICATION</scope>
</reference>
<dbReference type="AlphaFoldDB" id="A0A671X7Q8"/>
<proteinExistence type="predicted"/>
<reference evidence="1" key="2">
    <citation type="submission" date="2025-08" db="UniProtKB">
        <authorList>
            <consortium name="Ensembl"/>
        </authorList>
    </citation>
    <scope>IDENTIFICATION</scope>
</reference>
<sequence length="337" mass="39637">MIKDEYKLSNKLQIIQWCAYDPEFKANAIDKGFKSWISKGITTYYSLTEKGQFKSFNRLKEDCDLDRTDFFRFLQVRSRFEHIRKETDLNDPISKIFIDAYQRKSNKGVIARIYKGLLSKKSHNTDYVRTKWEREGNLLISEEDWLHICQSQWKCTSSHSLREFGWKCMVRFFITPKQKAHFTGGEATCWRQCGHREANHWHIFWGCPLVESFWAELHKVLSGLFNTNLPMQFSTLFLGIFDLQVRKADEYLFDILITAGKKALTRRWLLPDPPTTQEWISIVNDIYLMERITSSPPSKKSHLLKGGPSGLNMPVLIRQKYGMGDLTMLLLTFILFF</sequence>
<dbReference type="Proteomes" id="UP000472265">
    <property type="component" value="Chromosome 5"/>
</dbReference>
<dbReference type="OMA" id="PPVCWRN"/>
<name>A0A671X7Q8_SPAAU</name>
<evidence type="ECO:0000313" key="2">
    <source>
        <dbReference type="Proteomes" id="UP000472265"/>
    </source>
</evidence>
<protein>
    <recommendedName>
        <fullName evidence="3">Reverse transcriptase zinc-binding domain-containing protein</fullName>
    </recommendedName>
</protein>